<accession>A0A8T3BTL8</accession>
<evidence type="ECO:0000256" key="5">
    <source>
        <dbReference type="PIRSR" id="PIRSR604294-1"/>
    </source>
</evidence>
<dbReference type="PANTHER" id="PTHR10543">
    <property type="entry name" value="BETA-CAROTENE DIOXYGENASE"/>
    <property type="match status" value="1"/>
</dbReference>
<keyword evidence="2 5" id="KW-0479">Metal-binding</keyword>
<dbReference type="OrthoDB" id="1069523at2759"/>
<evidence type="ECO:0000256" key="3">
    <source>
        <dbReference type="ARBA" id="ARBA00022964"/>
    </source>
</evidence>
<proteinExistence type="inferred from homology"/>
<dbReference type="Pfam" id="PF03055">
    <property type="entry name" value="RPE65"/>
    <property type="match status" value="1"/>
</dbReference>
<sequence length="662" mass="75005">MQAAQPHHFPQICPPLSAAKLIPFTPAATSISISRRRLTSTSTCISAAVTPILHPPSTEPITPPLPTDSVATSFWDYQMLFLSQRTETPYPIPLRIADGAIPADFPLGTYYLAGPGIFSDDHGSTIHPLDGHGYLRAFEFRDRGAVWYSAKYVETEAKKEEREEETGEWRFTHRGPFSMLKGGKRVGNMKVMKNVANTTVLRWGGRLLCLWEGGKPYEIDGRTMETIGAVDLIGDGDEVSRRRWRRFGEVGLDLAAALLRPVLHGVFKMPQKRLLSHYKIDEKRNRLLILSCNAEDMLLPRSNFTFYEFDSNYELKQKKDFTIPDHLIIHDWAFTENHYILVGNRIKLDLQGSVLAVSGLSPMISALSVNPSQSKTPIYLLPRFESRVNKLRDWRVPIEAPSQLWISHVANAFEEDEDEDEDGVRIQIQAAACSYKWFNFQKIFGYNWQSRRLDPSFMNEFEGNGSQLPHLVRVSIDLDGRGESRSCSIANSSSKWRWPADFPAINGAFAGQRNKFIYAGTASGTRRFLPHFPYDSVVKVNCSDGTVSFWCTGRRKFIGEPIFVPKVGTLEEDDGYILVVEYAVSKLRCYLVILDAKRIGRANALVARLEVPKHLYFPLESMTNGEEFVVVNVEEFKFHHLLYVDDLLVFGETNVHNSSILI</sequence>
<comment type="cofactor">
    <cofactor evidence="5">
        <name>Fe(2+)</name>
        <dbReference type="ChEBI" id="CHEBI:29033"/>
    </cofactor>
    <text evidence="5">Binds 1 Fe(2+) ion per subunit.</text>
</comment>
<dbReference type="GO" id="GO:0045549">
    <property type="term" value="F:9-cis-epoxycarotenoid dioxygenase activity"/>
    <property type="evidence" value="ECO:0007669"/>
    <property type="project" value="TreeGrafter"/>
</dbReference>
<evidence type="ECO:0000313" key="7">
    <source>
        <dbReference type="Proteomes" id="UP000829196"/>
    </source>
</evidence>
<keyword evidence="3" id="KW-0223">Dioxygenase</keyword>
<dbReference type="GO" id="GO:0009570">
    <property type="term" value="C:chloroplast stroma"/>
    <property type="evidence" value="ECO:0007669"/>
    <property type="project" value="TreeGrafter"/>
</dbReference>
<evidence type="ECO:0000313" key="6">
    <source>
        <dbReference type="EMBL" id="KAI0520638.1"/>
    </source>
</evidence>
<dbReference type="PANTHER" id="PTHR10543:SF37">
    <property type="entry name" value="CAROTENOID CLEAVAGE DIOXYGENASE 7, CHLOROPLASTIC"/>
    <property type="match status" value="1"/>
</dbReference>
<evidence type="ECO:0000256" key="2">
    <source>
        <dbReference type="ARBA" id="ARBA00022723"/>
    </source>
</evidence>
<feature type="binding site" evidence="5">
    <location>
        <position position="408"/>
    </location>
    <ligand>
        <name>Fe cation</name>
        <dbReference type="ChEBI" id="CHEBI:24875"/>
        <note>catalytic</note>
    </ligand>
</feature>
<reference evidence="6" key="1">
    <citation type="journal article" date="2022" name="Front. Genet.">
        <title>Chromosome-Scale Assembly of the Dendrobium nobile Genome Provides Insights Into the Molecular Mechanism of the Biosynthesis of the Medicinal Active Ingredient of Dendrobium.</title>
        <authorList>
            <person name="Xu Q."/>
            <person name="Niu S.-C."/>
            <person name="Li K.-L."/>
            <person name="Zheng P.-J."/>
            <person name="Zhang X.-J."/>
            <person name="Jia Y."/>
            <person name="Liu Y."/>
            <person name="Niu Y.-X."/>
            <person name="Yu L.-H."/>
            <person name="Chen D.-F."/>
            <person name="Zhang G.-Q."/>
        </authorList>
    </citation>
    <scope>NUCLEOTIDE SEQUENCE</scope>
    <source>
        <tissue evidence="6">Leaf</tissue>
    </source>
</reference>
<comment type="similarity">
    <text evidence="1">Belongs to the carotenoid oxygenase family.</text>
</comment>
<evidence type="ECO:0000256" key="4">
    <source>
        <dbReference type="ARBA" id="ARBA00023004"/>
    </source>
</evidence>
<keyword evidence="4 5" id="KW-0408">Iron</keyword>
<organism evidence="6 7">
    <name type="scientific">Dendrobium nobile</name>
    <name type="common">Orchid</name>
    <dbReference type="NCBI Taxonomy" id="94219"/>
    <lineage>
        <taxon>Eukaryota</taxon>
        <taxon>Viridiplantae</taxon>
        <taxon>Streptophyta</taxon>
        <taxon>Embryophyta</taxon>
        <taxon>Tracheophyta</taxon>
        <taxon>Spermatophyta</taxon>
        <taxon>Magnoliopsida</taxon>
        <taxon>Liliopsida</taxon>
        <taxon>Asparagales</taxon>
        <taxon>Orchidaceae</taxon>
        <taxon>Epidendroideae</taxon>
        <taxon>Malaxideae</taxon>
        <taxon>Dendrobiinae</taxon>
        <taxon>Dendrobium</taxon>
    </lineage>
</organism>
<gene>
    <name evidence="6" type="ORF">KFK09_008116</name>
</gene>
<dbReference type="GO" id="GO:0046872">
    <property type="term" value="F:metal ion binding"/>
    <property type="evidence" value="ECO:0007669"/>
    <property type="project" value="UniProtKB-KW"/>
</dbReference>
<dbReference type="AlphaFoldDB" id="A0A8T3BTL8"/>
<feature type="binding site" evidence="5">
    <location>
        <position position="330"/>
    </location>
    <ligand>
        <name>Fe cation</name>
        <dbReference type="ChEBI" id="CHEBI:24875"/>
        <note>catalytic</note>
    </ligand>
</feature>
<comment type="caution">
    <text evidence="6">The sequence shown here is derived from an EMBL/GenBank/DDBJ whole genome shotgun (WGS) entry which is preliminary data.</text>
</comment>
<dbReference type="InterPro" id="IPR004294">
    <property type="entry name" value="Carotenoid_Oase"/>
</dbReference>
<dbReference type="GO" id="GO:0016121">
    <property type="term" value="P:carotene catabolic process"/>
    <property type="evidence" value="ECO:0007669"/>
    <property type="project" value="TreeGrafter"/>
</dbReference>
<dbReference type="EMBL" id="JAGYWB010000006">
    <property type="protein sequence ID" value="KAI0520638.1"/>
    <property type="molecule type" value="Genomic_DNA"/>
</dbReference>
<keyword evidence="7" id="KW-1185">Reference proteome</keyword>
<keyword evidence="3" id="KW-0560">Oxidoreductase</keyword>
<protein>
    <recommendedName>
        <fullName evidence="8">Carotenoid cleavage dioxygenase 7</fullName>
    </recommendedName>
</protein>
<evidence type="ECO:0008006" key="8">
    <source>
        <dbReference type="Google" id="ProtNLM"/>
    </source>
</evidence>
<dbReference type="Proteomes" id="UP000829196">
    <property type="component" value="Unassembled WGS sequence"/>
</dbReference>
<evidence type="ECO:0000256" key="1">
    <source>
        <dbReference type="ARBA" id="ARBA00006787"/>
    </source>
</evidence>
<name>A0A8T3BTL8_DENNO</name>
<dbReference type="SMR" id="A0A8T3BTL8"/>